<evidence type="ECO:0000256" key="2">
    <source>
        <dbReference type="SAM" id="Phobius"/>
    </source>
</evidence>
<dbReference type="OMA" id="YANDPVQ"/>
<evidence type="ECO:0000313" key="4">
    <source>
        <dbReference type="Proteomes" id="UP000184267"/>
    </source>
</evidence>
<keyword evidence="2" id="KW-1133">Transmembrane helix</keyword>
<feature type="transmembrane region" description="Helical" evidence="2">
    <location>
        <begin position="43"/>
        <end position="65"/>
    </location>
</feature>
<reference evidence="3 4" key="1">
    <citation type="submission" date="2016-10" db="EMBL/GenBank/DDBJ databases">
        <title>Genome sequence of the basidiomycete white-rot fungus Trametes pubescens.</title>
        <authorList>
            <person name="Makela M.R."/>
            <person name="Granchi Z."/>
            <person name="Peng M."/>
            <person name="De Vries R.P."/>
            <person name="Grigoriev I."/>
            <person name="Riley R."/>
            <person name="Hilden K."/>
        </authorList>
    </citation>
    <scope>NUCLEOTIDE SEQUENCE [LARGE SCALE GENOMIC DNA]</scope>
    <source>
        <strain evidence="3 4">FBCC735</strain>
    </source>
</reference>
<organism evidence="3 4">
    <name type="scientific">Trametes pubescens</name>
    <name type="common">White-rot fungus</name>
    <dbReference type="NCBI Taxonomy" id="154538"/>
    <lineage>
        <taxon>Eukaryota</taxon>
        <taxon>Fungi</taxon>
        <taxon>Dikarya</taxon>
        <taxon>Basidiomycota</taxon>
        <taxon>Agaricomycotina</taxon>
        <taxon>Agaricomycetes</taxon>
        <taxon>Polyporales</taxon>
        <taxon>Polyporaceae</taxon>
        <taxon>Trametes</taxon>
    </lineage>
</organism>
<name>A0A1M2VAU6_TRAPU</name>
<dbReference type="Proteomes" id="UP000184267">
    <property type="component" value="Unassembled WGS sequence"/>
</dbReference>
<gene>
    <name evidence="3" type="ORF">TRAPUB_4593</name>
</gene>
<evidence type="ECO:0000313" key="3">
    <source>
        <dbReference type="EMBL" id="OJT04657.1"/>
    </source>
</evidence>
<dbReference type="EMBL" id="MNAD01001520">
    <property type="protein sequence ID" value="OJT04657.1"/>
    <property type="molecule type" value="Genomic_DNA"/>
</dbReference>
<sequence>MSRSCLIVADVLVILVTWRSLRRTSRDGGGVGPTLSNTLLHNGTIYFVVVVVCNTLHLILTLLSITTPLQQTSQVTALTDPITTILICRFFLALQRANQAALGRDTLHSTQSELRNSHDVSGDTGLRFASVMIGSIGESLTETDPELDTVDADDLEEIGEKESASSGDRVLVGVLPGGCGEPSASTPGSNSSDIIHA</sequence>
<evidence type="ECO:0000256" key="1">
    <source>
        <dbReference type="SAM" id="MobiDB-lite"/>
    </source>
</evidence>
<dbReference type="OrthoDB" id="2756573at2759"/>
<proteinExistence type="predicted"/>
<keyword evidence="4" id="KW-1185">Reference proteome</keyword>
<feature type="compositionally biased region" description="Polar residues" evidence="1">
    <location>
        <begin position="183"/>
        <end position="197"/>
    </location>
</feature>
<accession>A0A1M2VAU6</accession>
<keyword evidence="2" id="KW-0472">Membrane</keyword>
<comment type="caution">
    <text evidence="3">The sequence shown here is derived from an EMBL/GenBank/DDBJ whole genome shotgun (WGS) entry which is preliminary data.</text>
</comment>
<feature type="region of interest" description="Disordered" evidence="1">
    <location>
        <begin position="159"/>
        <end position="197"/>
    </location>
</feature>
<dbReference type="AlphaFoldDB" id="A0A1M2VAU6"/>
<keyword evidence="2" id="KW-0812">Transmembrane</keyword>
<protein>
    <submittedName>
        <fullName evidence="3">Uncharacterized protein</fullName>
    </submittedName>
</protein>